<dbReference type="InterPro" id="IPR036661">
    <property type="entry name" value="Luciferase-like_sf"/>
</dbReference>
<comment type="caution">
    <text evidence="1">The sequence shown here is derived from an EMBL/GenBank/DDBJ whole genome shotgun (WGS) entry which is preliminary data.</text>
</comment>
<dbReference type="GO" id="GO:0004497">
    <property type="term" value="F:monooxygenase activity"/>
    <property type="evidence" value="ECO:0007669"/>
    <property type="project" value="UniProtKB-KW"/>
</dbReference>
<dbReference type="Gene3D" id="3.20.20.30">
    <property type="entry name" value="Luciferase-like domain"/>
    <property type="match status" value="1"/>
</dbReference>
<dbReference type="RefSeq" id="WP_184783663.1">
    <property type="nucleotide sequence ID" value="NZ_JACHMG010000001.1"/>
</dbReference>
<keyword evidence="1" id="KW-0560">Oxidoreductase</keyword>
<dbReference type="Proteomes" id="UP000581769">
    <property type="component" value="Unassembled WGS sequence"/>
</dbReference>
<proteinExistence type="predicted"/>
<dbReference type="AlphaFoldDB" id="A0A840J5T5"/>
<keyword evidence="2" id="KW-1185">Reference proteome</keyword>
<dbReference type="GO" id="GO:0016705">
    <property type="term" value="F:oxidoreductase activity, acting on paired donors, with incorporation or reduction of molecular oxygen"/>
    <property type="evidence" value="ECO:0007669"/>
    <property type="project" value="InterPro"/>
</dbReference>
<dbReference type="EMBL" id="JACHMG010000001">
    <property type="protein sequence ID" value="MBB4689069.1"/>
    <property type="molecule type" value="Genomic_DNA"/>
</dbReference>
<accession>A0A840J5T5</accession>
<keyword evidence="1" id="KW-0503">Monooxygenase</keyword>
<name>A0A840J5T5_9PSEU</name>
<evidence type="ECO:0000313" key="1">
    <source>
        <dbReference type="EMBL" id="MBB4689069.1"/>
    </source>
</evidence>
<dbReference type="SUPFAM" id="SSF51679">
    <property type="entry name" value="Bacterial luciferase-like"/>
    <property type="match status" value="1"/>
</dbReference>
<gene>
    <name evidence="1" type="ORF">BJY18_006554</name>
</gene>
<organism evidence="1 2">
    <name type="scientific">Amycolatopsis jiangsuensis</name>
    <dbReference type="NCBI Taxonomy" id="1181879"/>
    <lineage>
        <taxon>Bacteria</taxon>
        <taxon>Bacillati</taxon>
        <taxon>Actinomycetota</taxon>
        <taxon>Actinomycetes</taxon>
        <taxon>Pseudonocardiales</taxon>
        <taxon>Pseudonocardiaceae</taxon>
        <taxon>Amycolatopsis</taxon>
    </lineage>
</organism>
<sequence length="84" mass="8630">MPARTHAGQDGQCAVGAVGGRIALGAGAGAFRDEIVRLGVERRTPGAAVRLLAESITLIRALTGSWMPPRRRTGAVPRSPKAGS</sequence>
<protein>
    <submittedName>
        <fullName evidence="1">Alkanesulfonate monooxygenase SsuD/methylene tetrahydromethanopterin reductase-like flavin-dependent oxidoreductase (Luciferase family)</fullName>
    </submittedName>
</protein>
<evidence type="ECO:0000313" key="2">
    <source>
        <dbReference type="Proteomes" id="UP000581769"/>
    </source>
</evidence>
<reference evidence="1 2" key="1">
    <citation type="submission" date="2020-08" db="EMBL/GenBank/DDBJ databases">
        <title>Sequencing the genomes of 1000 actinobacteria strains.</title>
        <authorList>
            <person name="Klenk H.-P."/>
        </authorList>
    </citation>
    <scope>NUCLEOTIDE SEQUENCE [LARGE SCALE GENOMIC DNA]</scope>
    <source>
        <strain evidence="1 2">DSM 45859</strain>
    </source>
</reference>